<dbReference type="KEGG" id="faa:HMPREF0389_00690"/>
<dbReference type="RefSeq" id="WP_014262691.1">
    <property type="nucleotide sequence ID" value="NC_016630.1"/>
</dbReference>
<protein>
    <recommendedName>
        <fullName evidence="2 7">DNA repair protein RecO</fullName>
    </recommendedName>
    <alternativeName>
        <fullName evidence="6 7">Recombination protein O</fullName>
    </alternativeName>
</protein>
<keyword evidence="10" id="KW-1185">Reference proteome</keyword>
<evidence type="ECO:0000256" key="4">
    <source>
        <dbReference type="ARBA" id="ARBA00023172"/>
    </source>
</evidence>
<feature type="domain" description="DNA replication/recombination mediator RecO N-terminal" evidence="8">
    <location>
        <begin position="1"/>
        <end position="78"/>
    </location>
</feature>
<dbReference type="InterPro" id="IPR022572">
    <property type="entry name" value="DNA_rep/recomb_RecO_N"/>
</dbReference>
<evidence type="ECO:0000256" key="7">
    <source>
        <dbReference type="HAMAP-Rule" id="MF_00201"/>
    </source>
</evidence>
<evidence type="ECO:0000313" key="10">
    <source>
        <dbReference type="Proteomes" id="UP000007468"/>
    </source>
</evidence>
<dbReference type="OrthoDB" id="9797083at2"/>
<dbReference type="InterPro" id="IPR037278">
    <property type="entry name" value="ARFGAP/RecO"/>
</dbReference>
<evidence type="ECO:0000256" key="1">
    <source>
        <dbReference type="ARBA" id="ARBA00007452"/>
    </source>
</evidence>
<dbReference type="PANTHER" id="PTHR33991">
    <property type="entry name" value="DNA REPAIR PROTEIN RECO"/>
    <property type="match status" value="1"/>
</dbReference>
<sequence>MYINTEGIVLKSVKYKDSDAILTLFSKKMGKVTVYAKNVRKMNHSSMAVSQSFAYGNFVLRTQGKMLQLSSFECKENFYFLTEDIDKTFLAYYFVELSEKLLVENQTNHRLLQALLESLYALKDIEKYELVKLYFECKALRFCGYQPQVSKCLKCGIIRDNSIPFYFQVEDGGVYCYHCKSETEGHNIFYTQYDNTTYQLLDFMMRESLQQVMQAEISSVILKELDRFVRQYYSVHLGELQLKSVDFVRHIAP</sequence>
<proteinExistence type="inferred from homology"/>
<dbReference type="InterPro" id="IPR012340">
    <property type="entry name" value="NA-bd_OB-fold"/>
</dbReference>
<evidence type="ECO:0000256" key="3">
    <source>
        <dbReference type="ARBA" id="ARBA00022763"/>
    </source>
</evidence>
<dbReference type="InterPro" id="IPR003717">
    <property type="entry name" value="RecO"/>
</dbReference>
<evidence type="ECO:0000313" key="9">
    <source>
        <dbReference type="EMBL" id="EFE28770.1"/>
    </source>
</evidence>
<dbReference type="Proteomes" id="UP000007468">
    <property type="component" value="Chromosome"/>
</dbReference>
<name>D6GPR7_FILAD</name>
<evidence type="ECO:0000256" key="5">
    <source>
        <dbReference type="ARBA" id="ARBA00023204"/>
    </source>
</evidence>
<keyword evidence="4 7" id="KW-0233">DNA recombination</keyword>
<comment type="function">
    <text evidence="7">Involved in DNA repair and RecF pathway recombination.</text>
</comment>
<dbReference type="Pfam" id="PF11967">
    <property type="entry name" value="RecO_N"/>
    <property type="match status" value="1"/>
</dbReference>
<dbReference type="SUPFAM" id="SSF57863">
    <property type="entry name" value="ArfGap/RecO-like zinc finger"/>
    <property type="match status" value="1"/>
</dbReference>
<dbReference type="GO" id="GO:0006310">
    <property type="term" value="P:DNA recombination"/>
    <property type="evidence" value="ECO:0007669"/>
    <property type="project" value="UniProtKB-UniRule"/>
</dbReference>
<dbReference type="HAMAP" id="MF_00201">
    <property type="entry name" value="RecO"/>
    <property type="match status" value="1"/>
</dbReference>
<dbReference type="SUPFAM" id="SSF50249">
    <property type="entry name" value="Nucleic acid-binding proteins"/>
    <property type="match status" value="1"/>
</dbReference>
<dbReference type="Gene3D" id="2.40.50.140">
    <property type="entry name" value="Nucleic acid-binding proteins"/>
    <property type="match status" value="1"/>
</dbReference>
<dbReference type="Gene3D" id="1.20.1440.120">
    <property type="entry name" value="Recombination protein O, C-terminal domain"/>
    <property type="match status" value="1"/>
</dbReference>
<keyword evidence="5 7" id="KW-0234">DNA repair</keyword>
<dbReference type="Pfam" id="PF02565">
    <property type="entry name" value="RecO_C"/>
    <property type="match status" value="1"/>
</dbReference>
<keyword evidence="3 7" id="KW-0227">DNA damage</keyword>
<dbReference type="AlphaFoldDB" id="D6GPR7"/>
<dbReference type="PANTHER" id="PTHR33991:SF1">
    <property type="entry name" value="DNA REPAIR PROTEIN RECO"/>
    <property type="match status" value="1"/>
</dbReference>
<accession>D6GPR7</accession>
<evidence type="ECO:0000256" key="6">
    <source>
        <dbReference type="ARBA" id="ARBA00033409"/>
    </source>
</evidence>
<reference evidence="10" key="1">
    <citation type="submission" date="2010-12" db="EMBL/GenBank/DDBJ databases">
        <title>The genome sequence of Filifactor alocis strain ATCC 35896.</title>
        <authorList>
            <consortium name="The Broad Institute Genome Sequencing Platform"/>
            <person name="Ward D."/>
            <person name="Earl A."/>
            <person name="Feldgarden M."/>
            <person name="Young S.K."/>
            <person name="Gargeya S."/>
            <person name="Zeng Q."/>
            <person name="Alvarado L."/>
            <person name="Berlin A."/>
            <person name="Bochicchio J."/>
            <person name="Chapman S.B."/>
            <person name="Chen Z."/>
            <person name="Freedman E."/>
            <person name="Gellesch M."/>
            <person name="Goldberg J."/>
            <person name="Griggs A."/>
            <person name="Gujja S."/>
            <person name="Heilman E."/>
            <person name="Heiman D."/>
            <person name="Howarth C."/>
            <person name="Mehta T."/>
            <person name="Neiman D."/>
            <person name="Pearson M."/>
            <person name="Roberts A."/>
            <person name="Saif S."/>
            <person name="Shea T."/>
            <person name="Shenoy N."/>
            <person name="Sisk P."/>
            <person name="Stolte C."/>
            <person name="Sykes S."/>
            <person name="White J."/>
            <person name="Yandava C."/>
            <person name="Izard J."/>
            <person name="Blanton J.M."/>
            <person name="Baranova O.V."/>
            <person name="Tanner A.C."/>
            <person name="Dewhirst F.E."/>
            <person name="Haas B."/>
            <person name="Nusbaum C."/>
            <person name="Birren B."/>
        </authorList>
    </citation>
    <scope>NUCLEOTIDE SEQUENCE [LARGE SCALE GENOMIC DNA]</scope>
    <source>
        <strain evidence="10">ATCC 35896 / D40 B5</strain>
    </source>
</reference>
<dbReference type="eggNOG" id="COG1381">
    <property type="taxonomic scope" value="Bacteria"/>
</dbReference>
<evidence type="ECO:0000256" key="2">
    <source>
        <dbReference type="ARBA" id="ARBA00021310"/>
    </source>
</evidence>
<gene>
    <name evidence="7 9" type="primary">recO</name>
    <name evidence="9" type="ordered locus">HMPREF0389_00690</name>
</gene>
<evidence type="ECO:0000259" key="8">
    <source>
        <dbReference type="Pfam" id="PF11967"/>
    </source>
</evidence>
<dbReference type="GO" id="GO:0043590">
    <property type="term" value="C:bacterial nucleoid"/>
    <property type="evidence" value="ECO:0007669"/>
    <property type="project" value="TreeGrafter"/>
</dbReference>
<organism evidence="9 10">
    <name type="scientific">Filifactor alocis (strain ATCC 35896 / CCUG 47790 / D40 B5)</name>
    <name type="common">Fusobacterium alocis</name>
    <dbReference type="NCBI Taxonomy" id="546269"/>
    <lineage>
        <taxon>Bacteria</taxon>
        <taxon>Bacillati</taxon>
        <taxon>Bacillota</taxon>
        <taxon>Clostridia</taxon>
        <taxon>Peptostreptococcales</taxon>
        <taxon>Filifactoraceae</taxon>
        <taxon>Filifactor</taxon>
    </lineage>
</organism>
<dbReference type="GO" id="GO:0006302">
    <property type="term" value="P:double-strand break repair"/>
    <property type="evidence" value="ECO:0007669"/>
    <property type="project" value="TreeGrafter"/>
</dbReference>
<dbReference type="EMBL" id="CP002390">
    <property type="protein sequence ID" value="EFE28770.1"/>
    <property type="molecule type" value="Genomic_DNA"/>
</dbReference>
<comment type="similarity">
    <text evidence="1 7">Belongs to the RecO family.</text>
</comment>
<dbReference type="NCBIfam" id="TIGR00613">
    <property type="entry name" value="reco"/>
    <property type="match status" value="1"/>
</dbReference>
<dbReference type="InterPro" id="IPR042242">
    <property type="entry name" value="RecO_C"/>
</dbReference>
<dbReference type="STRING" id="546269.HMPREF0389_00690"/>